<comment type="caution">
    <text evidence="1">The sequence shown here is derived from an EMBL/GenBank/DDBJ whole genome shotgun (WGS) entry which is preliminary data.</text>
</comment>
<evidence type="ECO:0000313" key="2">
    <source>
        <dbReference type="Proteomes" id="UP000217199"/>
    </source>
</evidence>
<proteinExistence type="predicted"/>
<name>A0A286U5I0_9AGAM</name>
<gene>
    <name evidence="1" type="ORF">PNOK_0938100</name>
</gene>
<organism evidence="1 2">
    <name type="scientific">Pyrrhoderma noxium</name>
    <dbReference type="NCBI Taxonomy" id="2282107"/>
    <lineage>
        <taxon>Eukaryota</taxon>
        <taxon>Fungi</taxon>
        <taxon>Dikarya</taxon>
        <taxon>Basidiomycota</taxon>
        <taxon>Agaricomycotina</taxon>
        <taxon>Agaricomycetes</taxon>
        <taxon>Hymenochaetales</taxon>
        <taxon>Hymenochaetaceae</taxon>
        <taxon>Pyrrhoderma</taxon>
    </lineage>
</organism>
<dbReference type="InParanoid" id="A0A286U5I0"/>
<accession>A0A286U5I0</accession>
<reference evidence="1 2" key="1">
    <citation type="journal article" date="2017" name="Mol. Ecol.">
        <title>Comparative and population genomic landscape of Phellinus noxius: A hypervariable fungus causing root rot in trees.</title>
        <authorList>
            <person name="Chung C.L."/>
            <person name="Lee T.J."/>
            <person name="Akiba M."/>
            <person name="Lee H.H."/>
            <person name="Kuo T.H."/>
            <person name="Liu D."/>
            <person name="Ke H.M."/>
            <person name="Yokoi T."/>
            <person name="Roa M.B."/>
            <person name="Lu M.J."/>
            <person name="Chang Y.Y."/>
            <person name="Ann P.J."/>
            <person name="Tsai J.N."/>
            <person name="Chen C.Y."/>
            <person name="Tzean S.S."/>
            <person name="Ota Y."/>
            <person name="Hattori T."/>
            <person name="Sahashi N."/>
            <person name="Liou R.F."/>
            <person name="Kikuchi T."/>
            <person name="Tsai I.J."/>
        </authorList>
    </citation>
    <scope>NUCLEOTIDE SEQUENCE [LARGE SCALE GENOMIC DNA]</scope>
    <source>
        <strain evidence="1 2">FFPRI411160</strain>
    </source>
</reference>
<evidence type="ECO:0000313" key="1">
    <source>
        <dbReference type="EMBL" id="PAV14828.1"/>
    </source>
</evidence>
<dbReference type="EMBL" id="NBII01000011">
    <property type="protein sequence ID" value="PAV14828.1"/>
    <property type="molecule type" value="Genomic_DNA"/>
</dbReference>
<dbReference type="AlphaFoldDB" id="A0A286U5I0"/>
<dbReference type="Proteomes" id="UP000217199">
    <property type="component" value="Unassembled WGS sequence"/>
</dbReference>
<protein>
    <submittedName>
        <fullName evidence="1">Uncharacterized protein</fullName>
    </submittedName>
</protein>
<sequence>MPYKAGCLYLIASSENDMQVVLAGTKSDPNDKVVQKGLLISHSSTTAKFGEEVTLSSNPKIAYNLGSVTKRLKMSIEQAFNGIFATLTPVGMERVATCGPKCPTKVVHVLFQGLWSEQDSTSMDVGQDIKQSQGSTKFLCCKNKKWVAEE</sequence>
<keyword evidence="2" id="KW-1185">Reference proteome</keyword>